<evidence type="ECO:0000259" key="10">
    <source>
        <dbReference type="Pfam" id="PF21694"/>
    </source>
</evidence>
<keyword evidence="6" id="KW-0239">DNA-directed DNA polymerase</keyword>
<dbReference type="GO" id="GO:0006261">
    <property type="term" value="P:DNA-templated DNA replication"/>
    <property type="evidence" value="ECO:0007669"/>
    <property type="project" value="TreeGrafter"/>
</dbReference>
<evidence type="ECO:0000256" key="2">
    <source>
        <dbReference type="ARBA" id="ARBA00017703"/>
    </source>
</evidence>
<dbReference type="PANTHER" id="PTHR34388:SF1">
    <property type="entry name" value="DNA POLYMERASE III SUBUNIT DELTA"/>
    <property type="match status" value="1"/>
</dbReference>
<dbReference type="InterPro" id="IPR048466">
    <property type="entry name" value="DNA_pol3_delta-like_C"/>
</dbReference>
<dbReference type="InterPro" id="IPR027417">
    <property type="entry name" value="P-loop_NTPase"/>
</dbReference>
<dbReference type="InterPro" id="IPR005790">
    <property type="entry name" value="DNA_polIII_delta"/>
</dbReference>
<dbReference type="Gene3D" id="1.20.272.10">
    <property type="match status" value="1"/>
</dbReference>
<dbReference type="SUPFAM" id="SSF48019">
    <property type="entry name" value="post-AAA+ oligomerization domain-like"/>
    <property type="match status" value="1"/>
</dbReference>
<sequence>MKPAELRQQILADRIPPLICLYGEEHYHRDQLLDLILAKVVPPEARDFNLDIFHGKQVGGRQLLEQLQTLPVFAPRRLVVVREFDALPASESEMLIPCLKNPVPENVFVIVADKIDKRRRFFQEFGKKGVLVEFRPLYANQIPAFVRELVASQGWRLTPEALELFCRRVGTNLQEIEGELEKLRTFIGDRNSADVDDVRTVVTDIHEESVFDLANAVGRGRTGEAIHLLGRLLEDGLAPVLILTMLVRHYRQLWKTSLLLERGVRRNALAGELKIKPFFVDGLVAQARQFDPGRFPHFFELFLKTDLLLKTGGGNPRTILEQLIMRLAAS</sequence>
<evidence type="ECO:0000313" key="12">
    <source>
        <dbReference type="Proteomes" id="UP000324159"/>
    </source>
</evidence>
<protein>
    <recommendedName>
        <fullName evidence="2">DNA polymerase III subunit delta</fullName>
        <ecNumber evidence="1">2.7.7.7</ecNumber>
    </recommendedName>
</protein>
<dbReference type="InterPro" id="IPR008921">
    <property type="entry name" value="DNA_pol3_clamp-load_cplx_C"/>
</dbReference>
<dbReference type="InterPro" id="IPR010372">
    <property type="entry name" value="DNA_pol3_delta_N"/>
</dbReference>
<keyword evidence="3" id="KW-0808">Transferase</keyword>
<evidence type="ECO:0000256" key="8">
    <source>
        <dbReference type="ARBA" id="ARBA00049244"/>
    </source>
</evidence>
<dbReference type="Gene3D" id="1.10.8.60">
    <property type="match status" value="1"/>
</dbReference>
<dbReference type="GO" id="GO:0003887">
    <property type="term" value="F:DNA-directed DNA polymerase activity"/>
    <property type="evidence" value="ECO:0007669"/>
    <property type="project" value="UniProtKB-KW"/>
</dbReference>
<dbReference type="EC" id="2.7.7.7" evidence="1"/>
<dbReference type="Pfam" id="PF06144">
    <property type="entry name" value="DNA_pol3_delta"/>
    <property type="match status" value="1"/>
</dbReference>
<dbReference type="GO" id="GO:0003677">
    <property type="term" value="F:DNA binding"/>
    <property type="evidence" value="ECO:0007669"/>
    <property type="project" value="InterPro"/>
</dbReference>
<dbReference type="NCBIfam" id="TIGR01128">
    <property type="entry name" value="holA"/>
    <property type="match status" value="1"/>
</dbReference>
<comment type="caution">
    <text evidence="11">The sequence shown here is derived from an EMBL/GenBank/DDBJ whole genome shotgun (WGS) entry which is preliminary data.</text>
</comment>
<evidence type="ECO:0000313" key="11">
    <source>
        <dbReference type="EMBL" id="TYP00143.1"/>
    </source>
</evidence>
<evidence type="ECO:0000256" key="4">
    <source>
        <dbReference type="ARBA" id="ARBA00022695"/>
    </source>
</evidence>
<dbReference type="OrthoDB" id="9769782at2"/>
<evidence type="ECO:0000256" key="3">
    <source>
        <dbReference type="ARBA" id="ARBA00022679"/>
    </source>
</evidence>
<keyword evidence="5" id="KW-0235">DNA replication</keyword>
<dbReference type="GO" id="GO:0009360">
    <property type="term" value="C:DNA polymerase III complex"/>
    <property type="evidence" value="ECO:0007669"/>
    <property type="project" value="InterPro"/>
</dbReference>
<comment type="catalytic activity">
    <reaction evidence="8">
        <text>DNA(n) + a 2'-deoxyribonucleoside 5'-triphosphate = DNA(n+1) + diphosphate</text>
        <dbReference type="Rhea" id="RHEA:22508"/>
        <dbReference type="Rhea" id="RHEA-COMP:17339"/>
        <dbReference type="Rhea" id="RHEA-COMP:17340"/>
        <dbReference type="ChEBI" id="CHEBI:33019"/>
        <dbReference type="ChEBI" id="CHEBI:61560"/>
        <dbReference type="ChEBI" id="CHEBI:173112"/>
        <dbReference type="EC" id="2.7.7.7"/>
    </reaction>
</comment>
<dbReference type="EMBL" id="VNIB01000001">
    <property type="protein sequence ID" value="TYP00143.1"/>
    <property type="molecule type" value="Genomic_DNA"/>
</dbReference>
<name>A0A5D3WMC5_9BACT</name>
<dbReference type="Pfam" id="PF21694">
    <property type="entry name" value="DNA_pol3_delta_C"/>
    <property type="match status" value="1"/>
</dbReference>
<keyword evidence="12" id="KW-1185">Reference proteome</keyword>
<feature type="domain" description="DNA polymerase III delta subunit-like C-terminal" evidence="10">
    <location>
        <begin position="207"/>
        <end position="327"/>
    </location>
</feature>
<reference evidence="11 12" key="1">
    <citation type="submission" date="2019-07" db="EMBL/GenBank/DDBJ databases">
        <title>Genomic Encyclopedia of Type Strains, Phase IV (KMG-IV): sequencing the most valuable type-strain genomes for metagenomic binning, comparative biology and taxonomic classification.</title>
        <authorList>
            <person name="Goeker M."/>
        </authorList>
    </citation>
    <scope>NUCLEOTIDE SEQUENCE [LARGE SCALE GENOMIC DNA]</scope>
    <source>
        <strain evidence="11 12">SS015</strain>
    </source>
</reference>
<evidence type="ECO:0000259" key="9">
    <source>
        <dbReference type="Pfam" id="PF06144"/>
    </source>
</evidence>
<dbReference type="AlphaFoldDB" id="A0A5D3WMC5"/>
<dbReference type="PANTHER" id="PTHR34388">
    <property type="entry name" value="DNA POLYMERASE III SUBUNIT DELTA"/>
    <property type="match status" value="1"/>
</dbReference>
<gene>
    <name evidence="11" type="ORF">EDC39_101303</name>
</gene>
<evidence type="ECO:0000256" key="6">
    <source>
        <dbReference type="ARBA" id="ARBA00022932"/>
    </source>
</evidence>
<dbReference type="SUPFAM" id="SSF52540">
    <property type="entry name" value="P-loop containing nucleoside triphosphate hydrolases"/>
    <property type="match status" value="1"/>
</dbReference>
<evidence type="ECO:0000256" key="5">
    <source>
        <dbReference type="ARBA" id="ARBA00022705"/>
    </source>
</evidence>
<keyword evidence="4" id="KW-0548">Nucleotidyltransferase</keyword>
<organism evidence="11 12">
    <name type="scientific">Geothermobacter ehrlichii</name>
    <dbReference type="NCBI Taxonomy" id="213224"/>
    <lineage>
        <taxon>Bacteria</taxon>
        <taxon>Pseudomonadati</taxon>
        <taxon>Thermodesulfobacteriota</taxon>
        <taxon>Desulfuromonadia</taxon>
        <taxon>Desulfuromonadales</taxon>
        <taxon>Geothermobacteraceae</taxon>
        <taxon>Geothermobacter</taxon>
    </lineage>
</organism>
<comment type="similarity">
    <text evidence="7">Belongs to the DNA polymerase HolA subunit family.</text>
</comment>
<dbReference type="Proteomes" id="UP000324159">
    <property type="component" value="Unassembled WGS sequence"/>
</dbReference>
<accession>A0A5D3WMC5</accession>
<proteinExistence type="inferred from homology"/>
<feature type="domain" description="DNA polymerase III delta N-terminal" evidence="9">
    <location>
        <begin position="20"/>
        <end position="134"/>
    </location>
</feature>
<dbReference type="RefSeq" id="WP_148894329.1">
    <property type="nucleotide sequence ID" value="NZ_VNIB01000001.1"/>
</dbReference>
<evidence type="ECO:0000256" key="1">
    <source>
        <dbReference type="ARBA" id="ARBA00012417"/>
    </source>
</evidence>
<evidence type="ECO:0000256" key="7">
    <source>
        <dbReference type="ARBA" id="ARBA00034754"/>
    </source>
</evidence>
<dbReference type="Gene3D" id="3.40.50.300">
    <property type="entry name" value="P-loop containing nucleotide triphosphate hydrolases"/>
    <property type="match status" value="1"/>
</dbReference>